<dbReference type="Proteomes" id="UP001477870">
    <property type="component" value="Unassembled WGS sequence"/>
</dbReference>
<reference evidence="2 3" key="1">
    <citation type="submission" date="2024-03" db="EMBL/GenBank/DDBJ databases">
        <title>Community enrichment and isolation of bacterial strains for fucoidan degradation.</title>
        <authorList>
            <person name="Sichert A."/>
        </authorList>
    </citation>
    <scope>NUCLEOTIDE SEQUENCE [LARGE SCALE GENOMIC DNA]</scope>
    <source>
        <strain evidence="2 3">AS62</strain>
    </source>
</reference>
<dbReference type="EMBL" id="JBBMQO010000002">
    <property type="protein sequence ID" value="MEM5500571.1"/>
    <property type="molecule type" value="Genomic_DNA"/>
</dbReference>
<evidence type="ECO:0008006" key="4">
    <source>
        <dbReference type="Google" id="ProtNLM"/>
    </source>
</evidence>
<evidence type="ECO:0000313" key="2">
    <source>
        <dbReference type="EMBL" id="MEM5500571.1"/>
    </source>
</evidence>
<organism evidence="2 3">
    <name type="scientific">Ahrensia kielensis</name>
    <dbReference type="NCBI Taxonomy" id="76980"/>
    <lineage>
        <taxon>Bacteria</taxon>
        <taxon>Pseudomonadati</taxon>
        <taxon>Pseudomonadota</taxon>
        <taxon>Alphaproteobacteria</taxon>
        <taxon>Hyphomicrobiales</taxon>
        <taxon>Ahrensiaceae</taxon>
        <taxon>Ahrensia</taxon>
    </lineage>
</organism>
<sequence>MLPMIFKTTVATAIISTFATSAFAAIDGQTMLDRLAAQLELQGITVNADSVSVEGGDDVVLKGVTLKYAETDSVKIDSFILQDVIEAPNDGYIVGRIGVPGFETNDDDVKFSFGGVIIEGYFIAGPNETDPILKGSFYRNAVSAPIKISRNGKTIFSAGKSSATISDYQPGGKISSDMVIEDLFIDFTATGDAKTIETMKALNYEQINGTLEAKGTWDLGNGDLILDPMIISAADAADLTFRFEVGGYTTQLATAMQEMQKANKDNDQQMGLAMLGMMQQLDINSASITIDDKSLTGRLIDFFGAQQGMNRESTVAFAKGMLPLGLAQLGDPDFAAKASAAIGQYLDNPKSLTISAAPASPVPVAQLIAAATSNPASLISALSLKLEANK</sequence>
<evidence type="ECO:0000256" key="1">
    <source>
        <dbReference type="SAM" id="SignalP"/>
    </source>
</evidence>
<keyword evidence="1" id="KW-0732">Signal</keyword>
<name>A0ABU9T4C4_9HYPH</name>
<feature type="chain" id="PRO_5045806456" description="DUF945 domain-containing protein" evidence="1">
    <location>
        <begin position="25"/>
        <end position="390"/>
    </location>
</feature>
<dbReference type="RefSeq" id="WP_342846844.1">
    <property type="nucleotide sequence ID" value="NZ_JBBMQO010000002.1"/>
</dbReference>
<evidence type="ECO:0000313" key="3">
    <source>
        <dbReference type="Proteomes" id="UP001477870"/>
    </source>
</evidence>
<accession>A0ABU9T4C4</accession>
<protein>
    <recommendedName>
        <fullName evidence="4">DUF945 domain-containing protein</fullName>
    </recommendedName>
</protein>
<feature type="signal peptide" evidence="1">
    <location>
        <begin position="1"/>
        <end position="24"/>
    </location>
</feature>
<comment type="caution">
    <text evidence="2">The sequence shown here is derived from an EMBL/GenBank/DDBJ whole genome shotgun (WGS) entry which is preliminary data.</text>
</comment>
<proteinExistence type="predicted"/>
<keyword evidence="3" id="KW-1185">Reference proteome</keyword>
<gene>
    <name evidence="2" type="ORF">WNY59_03105</name>
</gene>